<dbReference type="GO" id="GO:0008168">
    <property type="term" value="F:methyltransferase activity"/>
    <property type="evidence" value="ECO:0007669"/>
    <property type="project" value="UniProtKB-KW"/>
</dbReference>
<keyword evidence="1" id="KW-0489">Methyltransferase</keyword>
<proteinExistence type="predicted"/>
<accession>A0ABW0LZF7</accession>
<evidence type="ECO:0000313" key="1">
    <source>
        <dbReference type="EMBL" id="MFC5471254.1"/>
    </source>
</evidence>
<dbReference type="EC" id="2.1.1.-" evidence="1"/>
<evidence type="ECO:0000313" key="2">
    <source>
        <dbReference type="Proteomes" id="UP001596105"/>
    </source>
</evidence>
<gene>
    <name evidence="1" type="ORF">ACFPPD_21425</name>
</gene>
<protein>
    <submittedName>
        <fullName evidence="1">HIT family protein</fullName>
        <ecNumber evidence="1">2.1.1.-</ecNumber>
    </submittedName>
</protein>
<dbReference type="Proteomes" id="UP001596105">
    <property type="component" value="Unassembled WGS sequence"/>
</dbReference>
<dbReference type="GO" id="GO:0032259">
    <property type="term" value="P:methylation"/>
    <property type="evidence" value="ECO:0007669"/>
    <property type="project" value="UniProtKB-KW"/>
</dbReference>
<name>A0ABW0LZF7_9BACL</name>
<dbReference type="SUPFAM" id="SSF54197">
    <property type="entry name" value="HIT-like"/>
    <property type="match status" value="1"/>
</dbReference>
<dbReference type="RefSeq" id="WP_209752032.1">
    <property type="nucleotide sequence ID" value="NZ_JBHSMH010000094.1"/>
</dbReference>
<reference evidence="2" key="1">
    <citation type="journal article" date="2019" name="Int. J. Syst. Evol. Microbiol.">
        <title>The Global Catalogue of Microorganisms (GCM) 10K type strain sequencing project: providing services to taxonomists for standard genome sequencing and annotation.</title>
        <authorList>
            <consortium name="The Broad Institute Genomics Platform"/>
            <consortium name="The Broad Institute Genome Sequencing Center for Infectious Disease"/>
            <person name="Wu L."/>
            <person name="Ma J."/>
        </authorList>
    </citation>
    <scope>NUCLEOTIDE SEQUENCE [LARGE SCALE GENOMIC DNA]</scope>
    <source>
        <strain evidence="2">CCUG 57113</strain>
    </source>
</reference>
<comment type="caution">
    <text evidence="1">The sequence shown here is derived from an EMBL/GenBank/DDBJ whole genome shotgun (WGS) entry which is preliminary data.</text>
</comment>
<dbReference type="InterPro" id="IPR036265">
    <property type="entry name" value="HIT-like_sf"/>
</dbReference>
<keyword evidence="2" id="KW-1185">Reference proteome</keyword>
<organism evidence="1 2">
    <name type="scientific">Cohnella suwonensis</name>
    <dbReference type="NCBI Taxonomy" id="696072"/>
    <lineage>
        <taxon>Bacteria</taxon>
        <taxon>Bacillati</taxon>
        <taxon>Bacillota</taxon>
        <taxon>Bacilli</taxon>
        <taxon>Bacillales</taxon>
        <taxon>Paenibacillaceae</taxon>
        <taxon>Cohnella</taxon>
    </lineage>
</organism>
<sequence length="168" mass="19599">MPRHVTLADGRSVEVECLSCTLTSGLITPTGGVIYESSNFHVHQDVAYPIKGLVILAAKRHFYCMDELKEEERFEYISLIHKIRQEQRARLGIEKVYYFNNEDTTHHFHLWMVPRYEWMYHFGNSVESLRPVLLHARSNMNDEDNMKSVIEGINILRDGLKGFVSNTR</sequence>
<dbReference type="EMBL" id="JBHSMH010000094">
    <property type="protein sequence ID" value="MFC5471254.1"/>
    <property type="molecule type" value="Genomic_DNA"/>
</dbReference>
<keyword evidence="1" id="KW-0808">Transferase</keyword>
<dbReference type="Gene3D" id="3.30.428.10">
    <property type="entry name" value="HIT-like"/>
    <property type="match status" value="1"/>
</dbReference>